<keyword evidence="3" id="KW-1185">Reference proteome</keyword>
<evidence type="ECO:0000256" key="1">
    <source>
        <dbReference type="SAM" id="MobiDB-lite"/>
    </source>
</evidence>
<evidence type="ECO:0008006" key="4">
    <source>
        <dbReference type="Google" id="ProtNLM"/>
    </source>
</evidence>
<feature type="region of interest" description="Disordered" evidence="1">
    <location>
        <begin position="44"/>
        <end position="85"/>
    </location>
</feature>
<organism evidence="2 3">
    <name type="scientific">Nannocystis radixulma</name>
    <dbReference type="NCBI Taxonomy" id="2995305"/>
    <lineage>
        <taxon>Bacteria</taxon>
        <taxon>Pseudomonadati</taxon>
        <taxon>Myxococcota</taxon>
        <taxon>Polyangia</taxon>
        <taxon>Nannocystales</taxon>
        <taxon>Nannocystaceae</taxon>
        <taxon>Nannocystis</taxon>
    </lineage>
</organism>
<evidence type="ECO:0000313" key="3">
    <source>
        <dbReference type="Proteomes" id="UP001217838"/>
    </source>
</evidence>
<comment type="caution">
    <text evidence="2">The sequence shown here is derived from an EMBL/GenBank/DDBJ whole genome shotgun (WGS) entry which is preliminary data.</text>
</comment>
<proteinExistence type="predicted"/>
<dbReference type="Proteomes" id="UP001217838">
    <property type="component" value="Unassembled WGS sequence"/>
</dbReference>
<dbReference type="EMBL" id="JAQNDN010000028">
    <property type="protein sequence ID" value="MDC0675563.1"/>
    <property type="molecule type" value="Genomic_DNA"/>
</dbReference>
<gene>
    <name evidence="2" type="ORF">POL58_47910</name>
</gene>
<reference evidence="2 3" key="1">
    <citation type="submission" date="2022-11" db="EMBL/GenBank/DDBJ databases">
        <title>Minimal conservation of predation-associated metabolite biosynthetic gene clusters underscores biosynthetic potential of Myxococcota including descriptions for ten novel species: Archangium lansinium sp. nov., Myxococcus landrumus sp. nov., Nannocystis bai.</title>
        <authorList>
            <person name="Ahearne A."/>
            <person name="Stevens C."/>
            <person name="Dowd S."/>
        </authorList>
    </citation>
    <scope>NUCLEOTIDE SEQUENCE [LARGE SCALE GENOMIC DNA]</scope>
    <source>
        <strain evidence="2 3">NCELM</strain>
    </source>
</reference>
<name>A0ABT5BQ85_9BACT</name>
<evidence type="ECO:0000313" key="2">
    <source>
        <dbReference type="EMBL" id="MDC0675563.1"/>
    </source>
</evidence>
<sequence length="498" mass="53122">MTIQRSHLQRLTVLSALGLALSGCGDDKGDSDTNQQVTMTMNPSIGSITLTGGPDTDDATSITPPTTGGMKFDLPPDDSTTPGSCGTDSACNLLDVLFVIDNSGTMGEEQTNLAANFPYLIDKLRNVTDENNMPVNANINIMVTTTDFGHPLCSGFEKPDYDPAKGAPISSACIDRLERFTGLGANPVMVPQACTNACKASVTPTDPFINFQLDQNNIMGADPNGGDPVAQALSCIGPQGIDGCGMEAPLETMLQALDPNKPWNQGAKPFLREGAVLAIVIMTDEAECSVKDYKYFDPQLASDPMYNQYWEDAPGMPGVKDEPTSATCFNAGVSCTDANADGVYESCMSEDKGVLQPLSRYIGYLKTNLVEQKHKEVIMLGILGVPKVTAHNPDPPFQPTAGGVFDLVYRVWNQADILPGDTDTPAQKEYDFGIGPGCTDAATGQAIPNTRVIDVCQSLDQPEEDKVRCCIESICDDDFSDAINCLAGILRETLELPG</sequence>
<accession>A0ABT5BQ85</accession>
<protein>
    <recommendedName>
        <fullName evidence="4">VWFA domain-containing protein</fullName>
    </recommendedName>
</protein>
<dbReference type="RefSeq" id="WP_272010761.1">
    <property type="nucleotide sequence ID" value="NZ_JAQNDN010000028.1"/>
</dbReference>
<dbReference type="PROSITE" id="PS51257">
    <property type="entry name" value="PROKAR_LIPOPROTEIN"/>
    <property type="match status" value="1"/>
</dbReference>